<organism evidence="2 3">
    <name type="scientific">Synaphobranchus kaupii</name>
    <name type="common">Kaup's arrowtooth eel</name>
    <dbReference type="NCBI Taxonomy" id="118154"/>
    <lineage>
        <taxon>Eukaryota</taxon>
        <taxon>Metazoa</taxon>
        <taxon>Chordata</taxon>
        <taxon>Craniata</taxon>
        <taxon>Vertebrata</taxon>
        <taxon>Euteleostomi</taxon>
        <taxon>Actinopterygii</taxon>
        <taxon>Neopterygii</taxon>
        <taxon>Teleostei</taxon>
        <taxon>Anguilliformes</taxon>
        <taxon>Synaphobranchidae</taxon>
        <taxon>Synaphobranchus</taxon>
    </lineage>
</organism>
<gene>
    <name evidence="2" type="ORF">SKAU_G00186750</name>
</gene>
<dbReference type="AlphaFoldDB" id="A0A9Q1FCX1"/>
<feature type="region of interest" description="Disordered" evidence="1">
    <location>
        <begin position="59"/>
        <end position="118"/>
    </location>
</feature>
<dbReference type="Proteomes" id="UP001152622">
    <property type="component" value="Chromosome 6"/>
</dbReference>
<comment type="caution">
    <text evidence="2">The sequence shown here is derived from an EMBL/GenBank/DDBJ whole genome shotgun (WGS) entry which is preliminary data.</text>
</comment>
<accession>A0A9Q1FCX1</accession>
<evidence type="ECO:0000313" key="3">
    <source>
        <dbReference type="Proteomes" id="UP001152622"/>
    </source>
</evidence>
<proteinExistence type="predicted"/>
<reference evidence="2" key="1">
    <citation type="journal article" date="2023" name="Science">
        <title>Genome structures resolve the early diversification of teleost fishes.</title>
        <authorList>
            <person name="Parey E."/>
            <person name="Louis A."/>
            <person name="Montfort J."/>
            <person name="Bouchez O."/>
            <person name="Roques C."/>
            <person name="Iampietro C."/>
            <person name="Lluch J."/>
            <person name="Castinel A."/>
            <person name="Donnadieu C."/>
            <person name="Desvignes T."/>
            <person name="Floi Bucao C."/>
            <person name="Jouanno E."/>
            <person name="Wen M."/>
            <person name="Mejri S."/>
            <person name="Dirks R."/>
            <person name="Jansen H."/>
            <person name="Henkel C."/>
            <person name="Chen W.J."/>
            <person name="Zahm M."/>
            <person name="Cabau C."/>
            <person name="Klopp C."/>
            <person name="Thompson A.W."/>
            <person name="Robinson-Rechavi M."/>
            <person name="Braasch I."/>
            <person name="Lecointre G."/>
            <person name="Bobe J."/>
            <person name="Postlethwait J.H."/>
            <person name="Berthelot C."/>
            <person name="Roest Crollius H."/>
            <person name="Guiguen Y."/>
        </authorList>
    </citation>
    <scope>NUCLEOTIDE SEQUENCE</scope>
    <source>
        <strain evidence="2">WJC10195</strain>
    </source>
</reference>
<feature type="compositionally biased region" description="Polar residues" evidence="1">
    <location>
        <begin position="105"/>
        <end position="118"/>
    </location>
</feature>
<evidence type="ECO:0000313" key="2">
    <source>
        <dbReference type="EMBL" id="KAJ8355881.1"/>
    </source>
</evidence>
<dbReference type="EMBL" id="JAINUF010000006">
    <property type="protein sequence ID" value="KAJ8355881.1"/>
    <property type="molecule type" value="Genomic_DNA"/>
</dbReference>
<name>A0A9Q1FCX1_SYNKA</name>
<sequence length="154" mass="17146">MSAEIPRDKSRSRQWTAVIVPSESEAFPGSGDGAIQPLLASLDSCLRINANPYVQGLAGRGMENHQLPKDPQENNPRTRPLSLPYLINCPVDQGQRTPSEARDNPSFQHTRPQTSLLQSPGQQDLLVQQHVDLLQRVVQEQNRLLTLMNPGEFC</sequence>
<keyword evidence="3" id="KW-1185">Reference proteome</keyword>
<evidence type="ECO:0000256" key="1">
    <source>
        <dbReference type="SAM" id="MobiDB-lite"/>
    </source>
</evidence>
<feature type="compositionally biased region" description="Basic and acidic residues" evidence="1">
    <location>
        <begin position="62"/>
        <end position="72"/>
    </location>
</feature>
<protein>
    <submittedName>
        <fullName evidence="2">Uncharacterized protein</fullName>
    </submittedName>
</protein>